<evidence type="ECO:0000256" key="1">
    <source>
        <dbReference type="ARBA" id="ARBA00023002"/>
    </source>
</evidence>
<dbReference type="AlphaFoldDB" id="A0A0R3SP13"/>
<dbReference type="GO" id="GO:0016491">
    <property type="term" value="F:oxidoreductase activity"/>
    <property type="evidence" value="ECO:0007669"/>
    <property type="project" value="UniProtKB-KW"/>
</dbReference>
<dbReference type="Gene3D" id="3.40.50.720">
    <property type="entry name" value="NAD(P)-binding Rossmann-like Domain"/>
    <property type="match status" value="1"/>
</dbReference>
<organism evidence="2">
    <name type="scientific">Hymenolepis diminuta</name>
    <name type="common">Rat tapeworm</name>
    <dbReference type="NCBI Taxonomy" id="6216"/>
    <lineage>
        <taxon>Eukaryota</taxon>
        <taxon>Metazoa</taxon>
        <taxon>Spiralia</taxon>
        <taxon>Lophotrochozoa</taxon>
        <taxon>Platyhelminthes</taxon>
        <taxon>Cestoda</taxon>
        <taxon>Eucestoda</taxon>
        <taxon>Cyclophyllidea</taxon>
        <taxon>Hymenolepididae</taxon>
        <taxon>Hymenolepis</taxon>
    </lineage>
</organism>
<dbReference type="WBParaSite" id="HDID_0000667801-mRNA-1">
    <property type="protein sequence ID" value="HDID_0000667801-mRNA-1"/>
    <property type="gene ID" value="HDID_0000667801"/>
</dbReference>
<accession>A0A0R3SP13</accession>
<keyword evidence="1" id="KW-0560">Oxidoreductase</keyword>
<reference evidence="2" key="1">
    <citation type="submission" date="2017-02" db="UniProtKB">
        <authorList>
            <consortium name="WormBaseParasite"/>
        </authorList>
    </citation>
    <scope>IDENTIFICATION</scope>
</reference>
<evidence type="ECO:0000313" key="2">
    <source>
        <dbReference type="WBParaSite" id="HDID_0000667801-mRNA-1"/>
    </source>
</evidence>
<dbReference type="SUPFAM" id="SSF51735">
    <property type="entry name" value="NAD(P)-binding Rossmann-fold domains"/>
    <property type="match status" value="1"/>
</dbReference>
<proteinExistence type="predicted"/>
<dbReference type="PANTHER" id="PTHR43157:SF31">
    <property type="entry name" value="PHOSPHATIDYLINOSITOL-GLYCAN BIOSYNTHESIS CLASS F PROTEIN"/>
    <property type="match status" value="1"/>
</dbReference>
<sequence>LLPLNVDEANYSRVQCYCRSKLANAMYANYLSRKLAAEGIQTASVHPGAVITEISRHVKRLAKVLIPCMRPFLKTPWEGAQTTLYTALAPELDSGSYYADCKVAKPLPIVFDEKAQEDMIAASRKAVGLE</sequence>
<dbReference type="STRING" id="6216.A0A0R3SP13"/>
<name>A0A0R3SP13_HYMDI</name>
<protein>
    <submittedName>
        <fullName evidence="2">Retinol dehydrogenase 14</fullName>
    </submittedName>
</protein>
<dbReference type="PANTHER" id="PTHR43157">
    <property type="entry name" value="PHOSPHATIDYLINOSITOL-GLYCAN BIOSYNTHESIS CLASS F PROTEIN-RELATED"/>
    <property type="match status" value="1"/>
</dbReference>
<dbReference type="InterPro" id="IPR036291">
    <property type="entry name" value="NAD(P)-bd_dom_sf"/>
</dbReference>